<proteinExistence type="predicted"/>
<keyword evidence="1" id="KW-0812">Transmembrane</keyword>
<dbReference type="InterPro" id="IPR050789">
    <property type="entry name" value="Diverse_Enzym_Activities"/>
</dbReference>
<sequence length="406" mass="45400">MRRYFRYLLYMLIFVIVLSAGGAAIFWKKIHEYWAVYQYAQTFKPDVIDANFRNLYKHYSSVQVAHPADVSTLPVTERPLPETYNYKGEARDLNAFLKRTDTTGFIVLKDGNIIHEEYARGNTQATQSIAMSLSKSFVSFLIGNAVADGKIKLDETVDQYAPVLAQGGYKGVTVKNVLQMSSGIGFNENYGDLNSDIVRYIIQILTGSVIDFTAHLKNERPQGTVNQYVSADTQVLGMVLEGATGVPLQKYFEKRLWSKLGAEADAYWLTDSTGEVVAAGGLNAVLRDFARFGLVYMNEGRNYRGEQIVPTQWVHDSVTPDAPHLMPGRPMPDGKVAYGYGYQWWIPAEPQGDFVGVGIYGQFIYVNPLKHVVIVKTSAYANYNVDGAAVKDETIHMFQSLANELE</sequence>
<accession>A0ABU1M2S6</accession>
<dbReference type="Proteomes" id="UP001184614">
    <property type="component" value="Unassembled WGS sequence"/>
</dbReference>
<gene>
    <name evidence="3" type="ORF">J2782_000036</name>
</gene>
<evidence type="ECO:0000313" key="3">
    <source>
        <dbReference type="EMBL" id="MDR6430331.1"/>
    </source>
</evidence>
<dbReference type="PANTHER" id="PTHR43283:SF14">
    <property type="entry name" value="BLL8153 PROTEIN"/>
    <property type="match status" value="1"/>
</dbReference>
<dbReference type="EC" id="3.5.1.46" evidence="3"/>
<keyword evidence="4" id="KW-1185">Reference proteome</keyword>
<protein>
    <submittedName>
        <fullName evidence="3">CubicO group peptidase (Beta-lactamase class C family)</fullName>
        <ecNumber evidence="3">3.5.1.46</ecNumber>
    </submittedName>
</protein>
<dbReference type="SUPFAM" id="SSF56601">
    <property type="entry name" value="beta-lactamase/transpeptidase-like"/>
    <property type="match status" value="1"/>
</dbReference>
<organism evidence="3 4">
    <name type="scientific">Brucella pseudogrignonensis</name>
    <dbReference type="NCBI Taxonomy" id="419475"/>
    <lineage>
        <taxon>Bacteria</taxon>
        <taxon>Pseudomonadati</taxon>
        <taxon>Pseudomonadota</taxon>
        <taxon>Alphaproteobacteria</taxon>
        <taxon>Hyphomicrobiales</taxon>
        <taxon>Brucellaceae</taxon>
        <taxon>Brucella/Ochrobactrum group</taxon>
        <taxon>Brucella</taxon>
    </lineage>
</organism>
<dbReference type="InterPro" id="IPR012338">
    <property type="entry name" value="Beta-lactam/transpept-like"/>
</dbReference>
<dbReference type="InterPro" id="IPR001466">
    <property type="entry name" value="Beta-lactam-related"/>
</dbReference>
<keyword evidence="1" id="KW-0472">Membrane</keyword>
<evidence type="ECO:0000256" key="1">
    <source>
        <dbReference type="SAM" id="Phobius"/>
    </source>
</evidence>
<evidence type="ECO:0000313" key="4">
    <source>
        <dbReference type="Proteomes" id="UP001184614"/>
    </source>
</evidence>
<feature type="transmembrane region" description="Helical" evidence="1">
    <location>
        <begin position="7"/>
        <end position="27"/>
    </location>
</feature>
<dbReference type="Pfam" id="PF00144">
    <property type="entry name" value="Beta-lactamase"/>
    <property type="match status" value="1"/>
</dbReference>
<reference evidence="3 4" key="1">
    <citation type="submission" date="2023-07" db="EMBL/GenBank/DDBJ databases">
        <title>Sorghum-associated microbial communities from plants grown in Nebraska, USA.</title>
        <authorList>
            <person name="Schachtman D."/>
        </authorList>
    </citation>
    <scope>NUCLEOTIDE SEQUENCE [LARGE SCALE GENOMIC DNA]</scope>
    <source>
        <strain evidence="3 4">DS1730</strain>
    </source>
</reference>
<comment type="caution">
    <text evidence="3">The sequence shown here is derived from an EMBL/GenBank/DDBJ whole genome shotgun (WGS) entry which is preliminary data.</text>
</comment>
<dbReference type="RefSeq" id="WP_310009604.1">
    <property type="nucleotide sequence ID" value="NZ_JAVDQT010000001.1"/>
</dbReference>
<feature type="domain" description="Beta-lactamase-related" evidence="2">
    <location>
        <begin position="104"/>
        <end position="386"/>
    </location>
</feature>
<evidence type="ECO:0000259" key="2">
    <source>
        <dbReference type="Pfam" id="PF00144"/>
    </source>
</evidence>
<dbReference type="GO" id="GO:0019875">
    <property type="term" value="F:6-aminohexanoate-dimer hydrolase activity"/>
    <property type="evidence" value="ECO:0007669"/>
    <property type="project" value="UniProtKB-EC"/>
</dbReference>
<name>A0ABU1M2S6_9HYPH</name>
<dbReference type="Gene3D" id="3.40.710.10">
    <property type="entry name" value="DD-peptidase/beta-lactamase superfamily"/>
    <property type="match status" value="1"/>
</dbReference>
<dbReference type="PANTHER" id="PTHR43283">
    <property type="entry name" value="BETA-LACTAMASE-RELATED"/>
    <property type="match status" value="1"/>
</dbReference>
<keyword evidence="1" id="KW-1133">Transmembrane helix</keyword>
<keyword evidence="3" id="KW-0378">Hydrolase</keyword>
<dbReference type="EMBL" id="JAVDQT010000001">
    <property type="protein sequence ID" value="MDR6430331.1"/>
    <property type="molecule type" value="Genomic_DNA"/>
</dbReference>